<evidence type="ECO:0000313" key="3">
    <source>
        <dbReference type="Proteomes" id="UP000094969"/>
    </source>
</evidence>
<evidence type="ECO:0000313" key="2">
    <source>
        <dbReference type="EMBL" id="AOO83679.1"/>
    </source>
</evidence>
<dbReference type="OrthoDB" id="7908547at2"/>
<keyword evidence="1" id="KW-0812">Transmembrane</keyword>
<keyword evidence="1" id="KW-1133">Transmembrane helix</keyword>
<dbReference type="KEGG" id="bvv:BHK69_27430"/>
<sequence>MRVFKSAALVCAWIGLGYLAWVSIMPIGSRPHLFDEIPDISRFLGWFVITSAFAIAYPRSLGRVLLAMSVAIVMLEATQYLEVTRHGRIHDAVVKVAGAAVAVVLALAYLAMARRRAPVQDHS</sequence>
<reference evidence="2 3" key="1">
    <citation type="journal article" date="2015" name="Antonie Van Leeuwenhoek">
        <title>Bosea vaviloviae sp. nov., a new species of slow-growing rhizobia isolated from nodules of the relict species Vavilovia formosa (Stev.) Fed.</title>
        <authorList>
            <person name="Safronova V.I."/>
            <person name="Kuznetsova I.G."/>
            <person name="Sazanova A.L."/>
            <person name="Kimeklis A.K."/>
            <person name="Belimov A.A."/>
            <person name="Andronov E.E."/>
            <person name="Pinaev A.G."/>
            <person name="Chizhevskaya E.P."/>
            <person name="Pukhaev A.R."/>
            <person name="Popov K.P."/>
            <person name="Willems A."/>
            <person name="Tikhonovich I.A."/>
        </authorList>
    </citation>
    <scope>NUCLEOTIDE SEQUENCE [LARGE SCALE GENOMIC DNA]</scope>
    <source>
        <strain evidence="2 3">Vaf18</strain>
    </source>
</reference>
<evidence type="ECO:0000256" key="1">
    <source>
        <dbReference type="SAM" id="Phobius"/>
    </source>
</evidence>
<organism evidence="2 3">
    <name type="scientific">Bosea vaviloviae</name>
    <dbReference type="NCBI Taxonomy" id="1526658"/>
    <lineage>
        <taxon>Bacteria</taxon>
        <taxon>Pseudomonadati</taxon>
        <taxon>Pseudomonadota</taxon>
        <taxon>Alphaproteobacteria</taxon>
        <taxon>Hyphomicrobiales</taxon>
        <taxon>Boseaceae</taxon>
        <taxon>Bosea</taxon>
    </lineage>
</organism>
<keyword evidence="1" id="KW-0472">Membrane</keyword>
<feature type="transmembrane region" description="Helical" evidence="1">
    <location>
        <begin position="93"/>
        <end position="112"/>
    </location>
</feature>
<evidence type="ECO:0008006" key="4">
    <source>
        <dbReference type="Google" id="ProtNLM"/>
    </source>
</evidence>
<keyword evidence="3" id="KW-1185">Reference proteome</keyword>
<feature type="transmembrane region" description="Helical" evidence="1">
    <location>
        <begin position="40"/>
        <end position="57"/>
    </location>
</feature>
<gene>
    <name evidence="2" type="ORF">BHK69_27430</name>
</gene>
<dbReference type="EMBL" id="CP017147">
    <property type="protein sequence ID" value="AOO83679.1"/>
    <property type="molecule type" value="Genomic_DNA"/>
</dbReference>
<accession>A0A1D7U8M9</accession>
<protein>
    <recommendedName>
        <fullName evidence="4">VanZ-like domain-containing protein</fullName>
    </recommendedName>
</protein>
<dbReference type="RefSeq" id="WP_069692874.1">
    <property type="nucleotide sequence ID" value="NZ_CP017147.1"/>
</dbReference>
<proteinExistence type="predicted"/>
<dbReference type="AlphaFoldDB" id="A0A1D7U8M9"/>
<feature type="transmembrane region" description="Helical" evidence="1">
    <location>
        <begin position="7"/>
        <end position="28"/>
    </location>
</feature>
<dbReference type="Proteomes" id="UP000094969">
    <property type="component" value="Chromosome"/>
</dbReference>
<name>A0A1D7U8M9_9HYPH</name>
<feature type="transmembrane region" description="Helical" evidence="1">
    <location>
        <begin position="64"/>
        <end position="81"/>
    </location>
</feature>